<dbReference type="AlphaFoldDB" id="A0AAW1SSV4"/>
<dbReference type="EMBL" id="JALJOV010001111">
    <property type="protein sequence ID" value="KAK9854205.1"/>
    <property type="molecule type" value="Genomic_DNA"/>
</dbReference>
<sequence length="190" mass="20825">MLQALSEQDENNVVQAGGGYGRAGSKHDSARPRGLTKTPFGSSTGRKALGNITNTKQNSQRPAQQPQERKGLSKALPPLKAAEPLSRAKVDAICSRRYPLSSFMTQDTKLREIERKFTHLLVRPPEMPDSPRSEFVGTGEADECFCIEDLPDFTHHECTIELKPGLDAAQYACTDSDGAYESDCDQLDSP</sequence>
<protein>
    <submittedName>
        <fullName evidence="2">Uncharacterized protein</fullName>
    </submittedName>
</protein>
<accession>A0AAW1SSV4</accession>
<evidence type="ECO:0000313" key="3">
    <source>
        <dbReference type="Proteomes" id="UP001485043"/>
    </source>
</evidence>
<organism evidence="2 3">
    <name type="scientific">Apatococcus fuscideae</name>
    <dbReference type="NCBI Taxonomy" id="2026836"/>
    <lineage>
        <taxon>Eukaryota</taxon>
        <taxon>Viridiplantae</taxon>
        <taxon>Chlorophyta</taxon>
        <taxon>core chlorophytes</taxon>
        <taxon>Trebouxiophyceae</taxon>
        <taxon>Chlorellales</taxon>
        <taxon>Chlorellaceae</taxon>
        <taxon>Apatococcus</taxon>
    </lineage>
</organism>
<evidence type="ECO:0000256" key="1">
    <source>
        <dbReference type="SAM" id="MobiDB-lite"/>
    </source>
</evidence>
<comment type="caution">
    <text evidence="2">The sequence shown here is derived from an EMBL/GenBank/DDBJ whole genome shotgun (WGS) entry which is preliminary data.</text>
</comment>
<reference evidence="2 3" key="1">
    <citation type="journal article" date="2024" name="Nat. Commun.">
        <title>Phylogenomics reveals the evolutionary origins of lichenization in chlorophyte algae.</title>
        <authorList>
            <person name="Puginier C."/>
            <person name="Libourel C."/>
            <person name="Otte J."/>
            <person name="Skaloud P."/>
            <person name="Haon M."/>
            <person name="Grisel S."/>
            <person name="Petersen M."/>
            <person name="Berrin J.G."/>
            <person name="Delaux P.M."/>
            <person name="Dal Grande F."/>
            <person name="Keller J."/>
        </authorList>
    </citation>
    <scope>NUCLEOTIDE SEQUENCE [LARGE SCALE GENOMIC DNA]</scope>
    <source>
        <strain evidence="2 3">SAG 2523</strain>
    </source>
</reference>
<name>A0AAW1SSV4_9CHLO</name>
<dbReference type="Proteomes" id="UP001485043">
    <property type="component" value="Unassembled WGS sequence"/>
</dbReference>
<proteinExistence type="predicted"/>
<feature type="region of interest" description="Disordered" evidence="1">
    <location>
        <begin position="1"/>
        <end position="80"/>
    </location>
</feature>
<keyword evidence="3" id="KW-1185">Reference proteome</keyword>
<evidence type="ECO:0000313" key="2">
    <source>
        <dbReference type="EMBL" id="KAK9854205.1"/>
    </source>
</evidence>
<feature type="compositionally biased region" description="Polar residues" evidence="1">
    <location>
        <begin position="39"/>
        <end position="66"/>
    </location>
</feature>
<gene>
    <name evidence="2" type="ORF">WJX84_007002</name>
</gene>